<reference evidence="5 6" key="1">
    <citation type="journal article" date="2015" name="Stand. Genomic Sci.">
        <title>Complete genome sequence and description of Salinispira pacifica gen. nov., sp. nov., a novel spirochaete isolated form a hypersaline microbial mat.</title>
        <authorList>
            <person name="Ben Hania W."/>
            <person name="Joseph M."/>
            <person name="Schumann P."/>
            <person name="Bunk B."/>
            <person name="Fiebig A."/>
            <person name="Sproer C."/>
            <person name="Klenk H.P."/>
            <person name="Fardeau M.L."/>
            <person name="Spring S."/>
        </authorList>
    </citation>
    <scope>NUCLEOTIDE SEQUENCE [LARGE SCALE GENOMIC DNA]</scope>
    <source>
        <strain evidence="5 6">L21-RPul-D2</strain>
    </source>
</reference>
<dbReference type="KEGG" id="slr:L21SP2_0099"/>
<dbReference type="PANTHER" id="PTHR30332">
    <property type="entry name" value="PROBABLE GENERAL SECRETION PATHWAY PROTEIN D"/>
    <property type="match status" value="1"/>
</dbReference>
<organism evidence="5 6">
    <name type="scientific">Salinispira pacifica</name>
    <dbReference type="NCBI Taxonomy" id="1307761"/>
    <lineage>
        <taxon>Bacteria</taxon>
        <taxon>Pseudomonadati</taxon>
        <taxon>Spirochaetota</taxon>
        <taxon>Spirochaetia</taxon>
        <taxon>Spirochaetales</taxon>
        <taxon>Spirochaetaceae</taxon>
        <taxon>Salinispira</taxon>
    </lineage>
</organism>
<evidence type="ECO:0000313" key="6">
    <source>
        <dbReference type="Proteomes" id="UP000018680"/>
    </source>
</evidence>
<keyword evidence="6" id="KW-1185">Reference proteome</keyword>
<proteinExistence type="predicted"/>
<dbReference type="eggNOG" id="COG4796">
    <property type="taxonomic scope" value="Bacteria"/>
</dbReference>
<evidence type="ECO:0000256" key="1">
    <source>
        <dbReference type="ARBA" id="ARBA00004370"/>
    </source>
</evidence>
<dbReference type="GO" id="GO:0016020">
    <property type="term" value="C:membrane"/>
    <property type="evidence" value="ECO:0007669"/>
    <property type="project" value="UniProtKB-SubCell"/>
</dbReference>
<accession>V5WCM8</accession>
<feature type="signal peptide" evidence="4">
    <location>
        <begin position="1"/>
        <end position="25"/>
    </location>
</feature>
<dbReference type="GO" id="GO:0015627">
    <property type="term" value="C:type II protein secretion system complex"/>
    <property type="evidence" value="ECO:0007669"/>
    <property type="project" value="TreeGrafter"/>
</dbReference>
<sequence>MDIRPPFPMLRILLCTVLLSCTALQQQTFGENLPPNETVIREMEFISRPLGEILLSLARFGNIPLLPDPGLDELRSYYFRDIRLDQVLSEILSANSLYLHEKGNIWIASRMRIDISDDRELFTTHAVDVPMESILNRLSELCGIAIRHSSLPAEPQTLHCENRSLADTLATLLLPYPEYRLEKRAGAYVIRNGLRDSRSGHSLPELNVEITGKNPRIYRVWGDGGSARTALEKLFRLQEAEYRFFTQGTHQVSAMDIRSRSFHEALEFLSVQGGLRCIEHQGVFSVFPDPGKQEYPAIQQETLCISSYTPRNRSMEYLKNCIPPSLAAGCSIEPRENGATLIIRGNKEQSIRIADFLAQLDSSYGIEPERIHLDFISLGELKSVLPPALGDALFTAGPTGNGVYALLDPENHEELKEYLHTLDIPPVFHTIHLRHRNAEEIMEHIPAEFASGGIIRGSTPGTIRFKGTPRFAREFRDWVRREDQPRPALEYHILALQVQKSKRRAYSASLGGETLTEQSRHSVSSDLGRVVGLNFDVLTTLGYSFALKLEADLSRSSARIVADSMIAGISRQEARLENTSTYRYRDSSGETAVTREITSGLTISITGEILGSAAEHSKNSAQLMWI</sequence>
<dbReference type="EMBL" id="CP006939">
    <property type="protein sequence ID" value="AHC13543.1"/>
    <property type="molecule type" value="Genomic_DNA"/>
</dbReference>
<dbReference type="Proteomes" id="UP000018680">
    <property type="component" value="Chromosome"/>
</dbReference>
<evidence type="ECO:0000313" key="5">
    <source>
        <dbReference type="EMBL" id="AHC13543.1"/>
    </source>
</evidence>
<evidence type="ECO:0000256" key="4">
    <source>
        <dbReference type="SAM" id="SignalP"/>
    </source>
</evidence>
<dbReference type="GO" id="GO:0009306">
    <property type="term" value="P:protein secretion"/>
    <property type="evidence" value="ECO:0007669"/>
    <property type="project" value="TreeGrafter"/>
</dbReference>
<dbReference type="AlphaFoldDB" id="V5WCM8"/>
<keyword evidence="3" id="KW-0472">Membrane</keyword>
<dbReference type="InterPro" id="IPR050810">
    <property type="entry name" value="Bact_Secretion_Sys_Channel"/>
</dbReference>
<gene>
    <name evidence="5" type="ORF">L21SP2_0099</name>
</gene>
<name>V5WCM8_9SPIO</name>
<evidence type="ECO:0000256" key="3">
    <source>
        <dbReference type="ARBA" id="ARBA00023136"/>
    </source>
</evidence>
<dbReference type="PANTHER" id="PTHR30332:SF24">
    <property type="entry name" value="SECRETIN GSPD-RELATED"/>
    <property type="match status" value="1"/>
</dbReference>
<protein>
    <submittedName>
        <fullName evidence="5">Uncharacterized protein</fullName>
    </submittedName>
</protein>
<comment type="subcellular location">
    <subcellularLocation>
        <location evidence="1">Membrane</location>
    </subcellularLocation>
</comment>
<keyword evidence="2 4" id="KW-0732">Signal</keyword>
<dbReference type="RefSeq" id="WP_024266476.1">
    <property type="nucleotide sequence ID" value="NC_023035.1"/>
</dbReference>
<feature type="chain" id="PRO_5004743056" evidence="4">
    <location>
        <begin position="26"/>
        <end position="626"/>
    </location>
</feature>
<dbReference type="OrthoDB" id="9779724at2"/>
<dbReference type="HOGENOM" id="CLU_436710_0_0_12"/>
<evidence type="ECO:0000256" key="2">
    <source>
        <dbReference type="ARBA" id="ARBA00022729"/>
    </source>
</evidence>
<dbReference type="STRING" id="1307761.L21SP2_0099"/>